<name>A0ACC1DK88_9NEOP</name>
<dbReference type="EMBL" id="CM034387">
    <property type="protein sequence ID" value="KAJ0184210.1"/>
    <property type="molecule type" value="Genomic_DNA"/>
</dbReference>
<comment type="caution">
    <text evidence="1">The sequence shown here is derived from an EMBL/GenBank/DDBJ whole genome shotgun (WGS) entry which is preliminary data.</text>
</comment>
<protein>
    <submittedName>
        <fullName evidence="1">Uncharacterized protein</fullName>
    </submittedName>
</protein>
<evidence type="ECO:0000313" key="1">
    <source>
        <dbReference type="EMBL" id="KAJ0184210.1"/>
    </source>
</evidence>
<keyword evidence="2" id="KW-1185">Reference proteome</keyword>
<proteinExistence type="predicted"/>
<sequence length="349" mass="41197">MDLIFYLLCTILHASYSMPWDRSRPSEINDFINKLLTSEKFDELAEKIAEKAAKKIMQIEKANYTMLRHGDQFENDQKFSKVNDLYNNKAKLARFDEKVRNTKDMYEIKDKWNTKKDDNFNYRFDDEFIKKDYKNTDLTLNFKHLLKQRNIDVREVSNMNTDDYKSKANNSDLEKYKISQRDVRNRVSTSNEKEKSNSEEINNTELKDENLNDINDLVINKESKDAEDVENVSEQLSEENLKSQLNKSIDTDDIKTAQRVDSKDIKSNEEYSNTEISRLTQFMGKPLRGVNKTVKEASSKEKIEEVSTKKKHVVRKEGNKVYTYNSSSDYKEYHEDLESLKRKKKKSVI</sequence>
<gene>
    <name evidence="1" type="ORF">K1T71_000633</name>
</gene>
<evidence type="ECO:0000313" key="2">
    <source>
        <dbReference type="Proteomes" id="UP000824533"/>
    </source>
</evidence>
<accession>A0ACC1DK88</accession>
<organism evidence="1 2">
    <name type="scientific">Dendrolimus kikuchii</name>
    <dbReference type="NCBI Taxonomy" id="765133"/>
    <lineage>
        <taxon>Eukaryota</taxon>
        <taxon>Metazoa</taxon>
        <taxon>Ecdysozoa</taxon>
        <taxon>Arthropoda</taxon>
        <taxon>Hexapoda</taxon>
        <taxon>Insecta</taxon>
        <taxon>Pterygota</taxon>
        <taxon>Neoptera</taxon>
        <taxon>Endopterygota</taxon>
        <taxon>Lepidoptera</taxon>
        <taxon>Glossata</taxon>
        <taxon>Ditrysia</taxon>
        <taxon>Bombycoidea</taxon>
        <taxon>Lasiocampidae</taxon>
        <taxon>Dendrolimus</taxon>
    </lineage>
</organism>
<reference evidence="1 2" key="1">
    <citation type="journal article" date="2021" name="Front. Genet.">
        <title>Chromosome-Level Genome Assembly Reveals Significant Gene Expansion in the Toll and IMD Signaling Pathways of Dendrolimus kikuchii.</title>
        <authorList>
            <person name="Zhou J."/>
            <person name="Wu P."/>
            <person name="Xiong Z."/>
            <person name="Liu N."/>
            <person name="Zhao N."/>
            <person name="Ji M."/>
            <person name="Qiu Y."/>
            <person name="Yang B."/>
        </authorList>
    </citation>
    <scope>NUCLEOTIDE SEQUENCE [LARGE SCALE GENOMIC DNA]</scope>
    <source>
        <strain evidence="1">Ann1</strain>
    </source>
</reference>
<dbReference type="Proteomes" id="UP000824533">
    <property type="component" value="Linkage Group LG01"/>
</dbReference>